<dbReference type="InterPro" id="IPR007627">
    <property type="entry name" value="RNA_pol_sigma70_r2"/>
</dbReference>
<evidence type="ECO:0000313" key="10">
    <source>
        <dbReference type="Proteomes" id="UP000315648"/>
    </source>
</evidence>
<keyword evidence="2 5" id="KW-0731">Sigma factor</keyword>
<dbReference type="InterPro" id="IPR000943">
    <property type="entry name" value="RNA_pol_sigma70"/>
</dbReference>
<dbReference type="GO" id="GO:0003677">
    <property type="term" value="F:DNA binding"/>
    <property type="evidence" value="ECO:0007669"/>
    <property type="project" value="UniProtKB-KW"/>
</dbReference>
<proteinExistence type="inferred from homology"/>
<feature type="domain" description="RNA polymerase sigma-70" evidence="8">
    <location>
        <begin position="291"/>
        <end position="317"/>
    </location>
</feature>
<dbReference type="EMBL" id="VMBG01000001">
    <property type="protein sequence ID" value="TSJ78829.1"/>
    <property type="molecule type" value="Genomic_DNA"/>
</dbReference>
<keyword evidence="10" id="KW-1185">Reference proteome</keyword>
<dbReference type="Proteomes" id="UP000315648">
    <property type="component" value="Unassembled WGS sequence"/>
</dbReference>
<dbReference type="InterPro" id="IPR014284">
    <property type="entry name" value="RNA_pol_sigma-70_dom"/>
</dbReference>
<feature type="region of interest" description="Disordered" evidence="6">
    <location>
        <begin position="35"/>
        <end position="59"/>
    </location>
</feature>
<evidence type="ECO:0000313" key="9">
    <source>
        <dbReference type="EMBL" id="TSJ78829.1"/>
    </source>
</evidence>
<keyword evidence="1 5" id="KW-0805">Transcription regulation</keyword>
<dbReference type="InterPro" id="IPR013324">
    <property type="entry name" value="RNA_pol_sigma_r3/r4-like"/>
</dbReference>
<evidence type="ECO:0000256" key="6">
    <source>
        <dbReference type="SAM" id="MobiDB-lite"/>
    </source>
</evidence>
<dbReference type="Gene3D" id="1.10.10.10">
    <property type="entry name" value="Winged helix-like DNA-binding domain superfamily/Winged helix DNA-binding domain"/>
    <property type="match status" value="2"/>
</dbReference>
<dbReference type="InterPro" id="IPR050239">
    <property type="entry name" value="Sigma-70_RNA_pol_init_factors"/>
</dbReference>
<comment type="caution">
    <text evidence="9">The sequence shown here is derived from an EMBL/GenBank/DDBJ whole genome shotgun (WGS) entry which is preliminary data.</text>
</comment>
<dbReference type="InterPro" id="IPR007624">
    <property type="entry name" value="RNA_pol_sigma70_r3"/>
</dbReference>
<dbReference type="PRINTS" id="PR00046">
    <property type="entry name" value="SIGMA70FCT"/>
</dbReference>
<dbReference type="PROSITE" id="PS00715">
    <property type="entry name" value="SIGMA70_1"/>
    <property type="match status" value="1"/>
</dbReference>
<comment type="similarity">
    <text evidence="5">Belongs to the sigma-70 factor family.</text>
</comment>
<dbReference type="Pfam" id="PF04539">
    <property type="entry name" value="Sigma70_r3"/>
    <property type="match status" value="1"/>
</dbReference>
<dbReference type="InterPro" id="IPR013325">
    <property type="entry name" value="RNA_pol_sigma_r2"/>
</dbReference>
<dbReference type="SUPFAM" id="SSF88659">
    <property type="entry name" value="Sigma3 and sigma4 domains of RNA polymerase sigma factors"/>
    <property type="match status" value="2"/>
</dbReference>
<dbReference type="GO" id="GO:0016987">
    <property type="term" value="F:sigma factor activity"/>
    <property type="evidence" value="ECO:0007669"/>
    <property type="project" value="UniProtKB-KW"/>
</dbReference>
<feature type="domain" description="RNA polymerase sigma-70" evidence="7">
    <location>
        <begin position="121"/>
        <end position="134"/>
    </location>
</feature>
<dbReference type="CDD" id="cd06171">
    <property type="entry name" value="Sigma70_r4"/>
    <property type="match status" value="1"/>
</dbReference>
<evidence type="ECO:0000256" key="2">
    <source>
        <dbReference type="ARBA" id="ARBA00023082"/>
    </source>
</evidence>
<dbReference type="NCBIfam" id="TIGR02937">
    <property type="entry name" value="sigma70-ECF"/>
    <property type="match status" value="1"/>
</dbReference>
<name>A0A556QQC1_9BACT</name>
<dbReference type="PANTHER" id="PTHR30603">
    <property type="entry name" value="RNA POLYMERASE SIGMA FACTOR RPO"/>
    <property type="match status" value="1"/>
</dbReference>
<sequence>MAAKSKSARKYSAETDEVDTLAPAATAVVTAELDAPPSFLEKSDTAAAREPQPAHGDRSNLQLYLQEIGKTALLTIQEEVKLARRIRKGDKAARDHMISANLRLVVKIAMDYKDFGLPLLDLISEGNIGLIKAVERFDPRKGGKLSTYAAWWIKQSIKRALANQSKTIRLPVHLVDKISKMRKTAMKLTEEFGREPTDEEIAIELQVPTSRVAHLKSVSVRPASLDAPIGESGDSGTFGEIVGDENAASPFESLTEKTRNSDLYEMISTLEPREAEIIKYRFGLDGRDELTLEEVGEKFKVTRERVRQLQNIALSKMRKAMASHEHQRTVEEIELEEQVRARHEVIRDFMTAKSAKVGDAQRN</sequence>
<dbReference type="GO" id="GO:0006352">
    <property type="term" value="P:DNA-templated transcription initiation"/>
    <property type="evidence" value="ECO:0007669"/>
    <property type="project" value="InterPro"/>
</dbReference>
<keyword evidence="3 5" id="KW-0238">DNA-binding</keyword>
<keyword evidence="4 5" id="KW-0804">Transcription</keyword>
<evidence type="ECO:0000259" key="8">
    <source>
        <dbReference type="PROSITE" id="PS00716"/>
    </source>
</evidence>
<dbReference type="AlphaFoldDB" id="A0A556QQC1"/>
<evidence type="ECO:0000256" key="5">
    <source>
        <dbReference type="RuleBase" id="RU362124"/>
    </source>
</evidence>
<comment type="function">
    <text evidence="5">Sigma factors are initiation factors that promote the attachment of RNA polymerase to specific initiation sites and are then released.</text>
</comment>
<evidence type="ECO:0000256" key="4">
    <source>
        <dbReference type="ARBA" id="ARBA00023163"/>
    </source>
</evidence>
<reference evidence="9 10" key="1">
    <citation type="submission" date="2019-07" db="EMBL/GenBank/DDBJ databases">
        <title>Description of 53C-WASEF.</title>
        <authorList>
            <person name="Pitt A."/>
            <person name="Hahn M.W."/>
        </authorList>
    </citation>
    <scope>NUCLEOTIDE SEQUENCE [LARGE SCALE GENOMIC DNA]</scope>
    <source>
        <strain evidence="9 10">53C-WASEF</strain>
    </source>
</reference>
<dbReference type="Pfam" id="PF04542">
    <property type="entry name" value="Sigma70_r2"/>
    <property type="match status" value="1"/>
</dbReference>
<evidence type="ECO:0000256" key="3">
    <source>
        <dbReference type="ARBA" id="ARBA00023125"/>
    </source>
</evidence>
<protein>
    <recommendedName>
        <fullName evidence="5">RNA polymerase sigma factor</fullName>
    </recommendedName>
</protein>
<evidence type="ECO:0000259" key="7">
    <source>
        <dbReference type="PROSITE" id="PS00715"/>
    </source>
</evidence>
<evidence type="ECO:0000256" key="1">
    <source>
        <dbReference type="ARBA" id="ARBA00023015"/>
    </source>
</evidence>
<dbReference type="RefSeq" id="WP_144229170.1">
    <property type="nucleotide sequence ID" value="NZ_CBCRVV010000023.1"/>
</dbReference>
<accession>A0A556QQC1</accession>
<dbReference type="SUPFAM" id="SSF88946">
    <property type="entry name" value="Sigma2 domain of RNA polymerase sigma factors"/>
    <property type="match status" value="1"/>
</dbReference>
<dbReference type="Pfam" id="PF04545">
    <property type="entry name" value="Sigma70_r4"/>
    <property type="match status" value="1"/>
</dbReference>
<dbReference type="InterPro" id="IPR036388">
    <property type="entry name" value="WH-like_DNA-bd_sf"/>
</dbReference>
<dbReference type="InterPro" id="IPR007630">
    <property type="entry name" value="RNA_pol_sigma70_r4"/>
</dbReference>
<dbReference type="PROSITE" id="PS00716">
    <property type="entry name" value="SIGMA70_2"/>
    <property type="match status" value="1"/>
</dbReference>
<dbReference type="Pfam" id="PF00140">
    <property type="entry name" value="Sigma70_r1_2"/>
    <property type="match status" value="1"/>
</dbReference>
<dbReference type="PANTHER" id="PTHR30603:SF47">
    <property type="entry name" value="RNA POLYMERASE SIGMA FACTOR SIGD, CHLOROPLASTIC"/>
    <property type="match status" value="1"/>
</dbReference>
<dbReference type="Gene3D" id="1.10.601.10">
    <property type="entry name" value="RNA Polymerase Primary Sigma Factor"/>
    <property type="match status" value="1"/>
</dbReference>
<dbReference type="InterPro" id="IPR009042">
    <property type="entry name" value="RNA_pol_sigma70_r1_2"/>
</dbReference>
<organism evidence="9 10">
    <name type="scientific">Rariglobus hedericola</name>
    <dbReference type="NCBI Taxonomy" id="2597822"/>
    <lineage>
        <taxon>Bacteria</taxon>
        <taxon>Pseudomonadati</taxon>
        <taxon>Verrucomicrobiota</taxon>
        <taxon>Opitutia</taxon>
        <taxon>Opitutales</taxon>
        <taxon>Opitutaceae</taxon>
        <taxon>Rariglobus</taxon>
    </lineage>
</organism>
<dbReference type="OrthoDB" id="9809557at2"/>
<gene>
    <name evidence="9" type="ORF">FPL22_05840</name>
</gene>